<feature type="domain" description="4Fe-4S ferredoxin-type" evidence="5">
    <location>
        <begin position="223"/>
        <end position="249"/>
    </location>
</feature>
<dbReference type="InterPro" id="IPR029039">
    <property type="entry name" value="Flavoprotein-like_sf"/>
</dbReference>
<dbReference type="GO" id="GO:0051539">
    <property type="term" value="F:4 iron, 4 sulfur cluster binding"/>
    <property type="evidence" value="ECO:0007669"/>
    <property type="project" value="UniProtKB-KW"/>
</dbReference>
<dbReference type="RefSeq" id="WP_041898864.1">
    <property type="nucleotide sequence ID" value="NZ_CP010086.2"/>
</dbReference>
<evidence type="ECO:0000256" key="2">
    <source>
        <dbReference type="ARBA" id="ARBA00022723"/>
    </source>
</evidence>
<keyword evidence="3" id="KW-0408">Iron</keyword>
<dbReference type="InterPro" id="IPR050572">
    <property type="entry name" value="Fe-S_Ferredoxin"/>
</dbReference>
<dbReference type="OrthoDB" id="9813995at2"/>
<organism evidence="6 7">
    <name type="scientific">Clostridium beijerinckii</name>
    <name type="common">Clostridium MP</name>
    <dbReference type="NCBI Taxonomy" id="1520"/>
    <lineage>
        <taxon>Bacteria</taxon>
        <taxon>Bacillati</taxon>
        <taxon>Bacillota</taxon>
        <taxon>Clostridia</taxon>
        <taxon>Eubacteriales</taxon>
        <taxon>Clostridiaceae</taxon>
        <taxon>Clostridium</taxon>
    </lineage>
</organism>
<dbReference type="PROSITE" id="PS51379">
    <property type="entry name" value="4FE4S_FER_2"/>
    <property type="match status" value="2"/>
</dbReference>
<keyword evidence="2" id="KW-0479">Metal-binding</keyword>
<evidence type="ECO:0000313" key="7">
    <source>
        <dbReference type="Proteomes" id="UP000031866"/>
    </source>
</evidence>
<evidence type="ECO:0000313" key="6">
    <source>
        <dbReference type="EMBL" id="AJH00874.1"/>
    </source>
</evidence>
<dbReference type="PROSITE" id="PS00198">
    <property type="entry name" value="4FE4S_FER_1"/>
    <property type="match status" value="1"/>
</dbReference>
<dbReference type="Proteomes" id="UP000031866">
    <property type="component" value="Chromosome"/>
</dbReference>
<evidence type="ECO:0000259" key="5">
    <source>
        <dbReference type="PROSITE" id="PS51379"/>
    </source>
</evidence>
<dbReference type="GO" id="GO:0046872">
    <property type="term" value="F:metal ion binding"/>
    <property type="evidence" value="ECO:0007669"/>
    <property type="project" value="UniProtKB-KW"/>
</dbReference>
<keyword evidence="4" id="KW-0411">Iron-sulfur</keyword>
<dbReference type="InterPro" id="IPR017896">
    <property type="entry name" value="4Fe4S_Fe-S-bd"/>
</dbReference>
<evidence type="ECO:0000256" key="3">
    <source>
        <dbReference type="ARBA" id="ARBA00023004"/>
    </source>
</evidence>
<sequence length="272" mass="30024">MLISSVKTIYFSPTGSTKKIINSIVKGMGIVNDKIVDLTLPKARRDNSITLIDGEIVLIGVPVYEGKIPEVVYPFLANLKGNGSPVVLVSVYGNIGDGIVLNQLDSIAQKSGFKVVAEGSFIGEHSFSTEEIPIAQNRPNNDDLNKAEEFGKNIIKKIENINSLKDVSFTIPQGKLPLMAKIVPKNSARLFTKTPFADMNKCSHCNICVKLCPVSAIDKGTLEIDEKQCLRCFCCVKRCPKKARKIIYKPKLLVSKVLTMKNRIIKEPKIYL</sequence>
<evidence type="ECO:0000256" key="1">
    <source>
        <dbReference type="ARBA" id="ARBA00022485"/>
    </source>
</evidence>
<dbReference type="InterPro" id="IPR047964">
    <property type="entry name" value="EFR1-like"/>
</dbReference>
<accession>A0A0B5QVA8</accession>
<dbReference type="Gene3D" id="3.40.50.360">
    <property type="match status" value="1"/>
</dbReference>
<dbReference type="STRING" id="1520.LF65_04334"/>
<name>A0A0B5QVA8_CLOBE</name>
<reference evidence="7" key="1">
    <citation type="submission" date="2014-12" db="EMBL/GenBank/DDBJ databases">
        <title>Genome sequence of Clostridium beijerinckii strain 59B.</title>
        <authorList>
            <person name="Little G.T."/>
            <person name="Minton N.P."/>
        </authorList>
    </citation>
    <scope>NUCLEOTIDE SEQUENCE [LARGE SCALE GENOMIC DNA]</scope>
    <source>
        <strain evidence="7">59B</strain>
    </source>
</reference>
<dbReference type="AlphaFoldDB" id="A0A0B5QVA8"/>
<feature type="domain" description="4Fe-4S ferredoxin-type" evidence="5">
    <location>
        <begin position="193"/>
        <end position="222"/>
    </location>
</feature>
<dbReference type="Gene3D" id="3.30.70.20">
    <property type="match status" value="1"/>
</dbReference>
<dbReference type="PANTHER" id="PTHR43687">
    <property type="entry name" value="ADENYLYLSULFATE REDUCTASE, BETA SUBUNIT"/>
    <property type="match status" value="1"/>
</dbReference>
<gene>
    <name evidence="6" type="ORF">LF65_04334</name>
</gene>
<proteinExistence type="predicted"/>
<protein>
    <submittedName>
        <fullName evidence="6">4Fe-4S ferredoxin</fullName>
    </submittedName>
</protein>
<dbReference type="EMBL" id="CP010086">
    <property type="protein sequence ID" value="AJH00874.1"/>
    <property type="molecule type" value="Genomic_DNA"/>
</dbReference>
<dbReference type="SUPFAM" id="SSF54862">
    <property type="entry name" value="4Fe-4S ferredoxins"/>
    <property type="match status" value="1"/>
</dbReference>
<dbReference type="PANTHER" id="PTHR43687:SF1">
    <property type="entry name" value="FERREDOXIN III"/>
    <property type="match status" value="1"/>
</dbReference>
<evidence type="ECO:0000256" key="4">
    <source>
        <dbReference type="ARBA" id="ARBA00023014"/>
    </source>
</evidence>
<dbReference type="Pfam" id="PF13237">
    <property type="entry name" value="Fer4_10"/>
    <property type="match status" value="1"/>
</dbReference>
<dbReference type="KEGG" id="cbei:LF65_04334"/>
<dbReference type="InterPro" id="IPR017900">
    <property type="entry name" value="4Fe4S_Fe_S_CS"/>
</dbReference>
<dbReference type="SUPFAM" id="SSF52218">
    <property type="entry name" value="Flavoproteins"/>
    <property type="match status" value="1"/>
</dbReference>
<keyword evidence="1" id="KW-0004">4Fe-4S</keyword>
<dbReference type="NCBIfam" id="NF038196">
    <property type="entry name" value="ferrodoxin_EFR1"/>
    <property type="match status" value="1"/>
</dbReference>